<dbReference type="Proteomes" id="UP001596220">
    <property type="component" value="Unassembled WGS sequence"/>
</dbReference>
<keyword evidence="2" id="KW-1185">Reference proteome</keyword>
<name>A0ABW1P6L7_9PSEU</name>
<reference evidence="2" key="1">
    <citation type="journal article" date="2019" name="Int. J. Syst. Evol. Microbiol.">
        <title>The Global Catalogue of Microorganisms (GCM) 10K type strain sequencing project: providing services to taxonomists for standard genome sequencing and annotation.</title>
        <authorList>
            <consortium name="The Broad Institute Genomics Platform"/>
            <consortium name="The Broad Institute Genome Sequencing Center for Infectious Disease"/>
            <person name="Wu L."/>
            <person name="Ma J."/>
        </authorList>
    </citation>
    <scope>NUCLEOTIDE SEQUENCE [LARGE SCALE GENOMIC DNA]</scope>
    <source>
        <strain evidence="2">CGMCC 4.7246</strain>
    </source>
</reference>
<dbReference type="RefSeq" id="WP_380637142.1">
    <property type="nucleotide sequence ID" value="NZ_JBHSQO010000014.1"/>
</dbReference>
<protein>
    <submittedName>
        <fullName evidence="1">Phage portal protein</fullName>
    </submittedName>
</protein>
<sequence length="454" mass="50468">MGKDDVKELVVKELHPIWRKEQERVERIDKWHSGDNEDIVIPRGSSREHRELREISKSPWLRLVVNSVVQGLFVDSYRSPLHPPGKDGEVPTGPWYTWRANRMPVRQIALHRAAVAYSHAYTFLLPGVVGERRTASIKTRSPKCMVAVYGDPGNDEWPLYALDVDKQPGGKQMLQFVDEEAVHFLSCDTDGGKVEYIEYREHDIGLCPVVRYAAQLDTEGAATGEVTPYIGNAKRIDKSTYDRMLTQHWNSWKVRTATGMAKPDTEAEANKAALLLRQGDLLASTDPNTRFGTLDETSLEPLIAAERSDIETLAAVSQTPSHELTGQLVNLSAEALAAARSGLRAKTFEYKVGFGESHVQTLRLSALIEGNDADAADVMARVTWQDTEVRSLAQAADALGKIATMLKVPVQALWGLIPGIEKTDVDEWARLVQADPMAVLAEQLERQAVEQNRA</sequence>
<organism evidence="1 2">
    <name type="scientific">Saccharothrix lopnurensis</name>
    <dbReference type="NCBI Taxonomy" id="1670621"/>
    <lineage>
        <taxon>Bacteria</taxon>
        <taxon>Bacillati</taxon>
        <taxon>Actinomycetota</taxon>
        <taxon>Actinomycetes</taxon>
        <taxon>Pseudonocardiales</taxon>
        <taxon>Pseudonocardiaceae</taxon>
        <taxon>Saccharothrix</taxon>
    </lineage>
</organism>
<dbReference type="EMBL" id="JBHSQO010000014">
    <property type="protein sequence ID" value="MFC6090866.1"/>
    <property type="molecule type" value="Genomic_DNA"/>
</dbReference>
<dbReference type="Pfam" id="PF05133">
    <property type="entry name" value="SPP1_portal"/>
    <property type="match status" value="1"/>
</dbReference>
<proteinExistence type="predicted"/>
<dbReference type="InterPro" id="IPR021145">
    <property type="entry name" value="Portal_protein_SPP1_Gp6-like"/>
</dbReference>
<accession>A0ABW1P6L7</accession>
<gene>
    <name evidence="1" type="ORF">ACFP3R_16425</name>
</gene>
<evidence type="ECO:0000313" key="1">
    <source>
        <dbReference type="EMBL" id="MFC6090866.1"/>
    </source>
</evidence>
<evidence type="ECO:0000313" key="2">
    <source>
        <dbReference type="Proteomes" id="UP001596220"/>
    </source>
</evidence>
<comment type="caution">
    <text evidence="1">The sequence shown here is derived from an EMBL/GenBank/DDBJ whole genome shotgun (WGS) entry which is preliminary data.</text>
</comment>